<keyword evidence="2" id="KW-0812">Transmembrane</keyword>
<dbReference type="KEGG" id="fcy:FRACYDRAFT_264730"/>
<feature type="compositionally biased region" description="Low complexity" evidence="1">
    <location>
        <begin position="230"/>
        <end position="251"/>
    </location>
</feature>
<feature type="region of interest" description="Disordered" evidence="1">
    <location>
        <begin position="432"/>
        <end position="620"/>
    </location>
</feature>
<feature type="region of interest" description="Disordered" evidence="1">
    <location>
        <begin position="742"/>
        <end position="774"/>
    </location>
</feature>
<dbReference type="InParanoid" id="A0A1E7EQI4"/>
<evidence type="ECO:0000313" key="3">
    <source>
        <dbReference type="EMBL" id="OEU08066.1"/>
    </source>
</evidence>
<dbReference type="OrthoDB" id="56556at2759"/>
<keyword evidence="4" id="KW-1185">Reference proteome</keyword>
<dbReference type="Proteomes" id="UP000095751">
    <property type="component" value="Unassembled WGS sequence"/>
</dbReference>
<feature type="compositionally biased region" description="Basic residues" evidence="1">
    <location>
        <begin position="856"/>
        <end position="870"/>
    </location>
</feature>
<evidence type="ECO:0000313" key="4">
    <source>
        <dbReference type="Proteomes" id="UP000095751"/>
    </source>
</evidence>
<dbReference type="EMBL" id="KV784382">
    <property type="protein sequence ID" value="OEU08066.1"/>
    <property type="molecule type" value="Genomic_DNA"/>
</dbReference>
<proteinExistence type="predicted"/>
<gene>
    <name evidence="3" type="ORF">FRACYDRAFT_264730</name>
</gene>
<feature type="compositionally biased region" description="Low complexity" evidence="1">
    <location>
        <begin position="479"/>
        <end position="499"/>
    </location>
</feature>
<feature type="compositionally biased region" description="Acidic residues" evidence="1">
    <location>
        <begin position="674"/>
        <end position="689"/>
    </location>
</feature>
<evidence type="ECO:0000256" key="2">
    <source>
        <dbReference type="SAM" id="Phobius"/>
    </source>
</evidence>
<feature type="region of interest" description="Disordered" evidence="1">
    <location>
        <begin position="230"/>
        <end position="261"/>
    </location>
</feature>
<feature type="region of interest" description="Disordered" evidence="1">
    <location>
        <begin position="839"/>
        <end position="870"/>
    </location>
</feature>
<feature type="compositionally biased region" description="Low complexity" evidence="1">
    <location>
        <begin position="374"/>
        <end position="391"/>
    </location>
</feature>
<reference evidence="3 4" key="1">
    <citation type="submission" date="2016-09" db="EMBL/GenBank/DDBJ databases">
        <title>Extensive genetic diversity and differential bi-allelic expression allows diatom success in the polar Southern Ocean.</title>
        <authorList>
            <consortium name="DOE Joint Genome Institute"/>
            <person name="Mock T."/>
            <person name="Otillar R.P."/>
            <person name="Strauss J."/>
            <person name="Dupont C."/>
            <person name="Frickenhaus S."/>
            <person name="Maumus F."/>
            <person name="Mcmullan M."/>
            <person name="Sanges R."/>
            <person name="Schmutz J."/>
            <person name="Toseland A."/>
            <person name="Valas R."/>
            <person name="Veluchamy A."/>
            <person name="Ward B.J."/>
            <person name="Allen A."/>
            <person name="Barry K."/>
            <person name="Falciatore A."/>
            <person name="Ferrante M."/>
            <person name="Fortunato A.E."/>
            <person name="Gloeckner G."/>
            <person name="Gruber A."/>
            <person name="Hipkin R."/>
            <person name="Janech M."/>
            <person name="Kroth P."/>
            <person name="Leese F."/>
            <person name="Lindquist E."/>
            <person name="Lyon B.R."/>
            <person name="Martin J."/>
            <person name="Mayer C."/>
            <person name="Parker M."/>
            <person name="Quesneville H."/>
            <person name="Raymond J."/>
            <person name="Uhlig C."/>
            <person name="Valentin K.U."/>
            <person name="Worden A.Z."/>
            <person name="Armbrust E.V."/>
            <person name="Bowler C."/>
            <person name="Green B."/>
            <person name="Moulton V."/>
            <person name="Van Oosterhout C."/>
            <person name="Grigoriev I."/>
        </authorList>
    </citation>
    <scope>NUCLEOTIDE SEQUENCE [LARGE SCALE GENOMIC DNA]</scope>
    <source>
        <strain evidence="3 4">CCMP1102</strain>
    </source>
</reference>
<organism evidence="3 4">
    <name type="scientific">Fragilariopsis cylindrus CCMP1102</name>
    <dbReference type="NCBI Taxonomy" id="635003"/>
    <lineage>
        <taxon>Eukaryota</taxon>
        <taxon>Sar</taxon>
        <taxon>Stramenopiles</taxon>
        <taxon>Ochrophyta</taxon>
        <taxon>Bacillariophyta</taxon>
        <taxon>Bacillariophyceae</taxon>
        <taxon>Bacillariophycidae</taxon>
        <taxon>Bacillariales</taxon>
        <taxon>Bacillariaceae</taxon>
        <taxon>Fragilariopsis</taxon>
    </lineage>
</organism>
<protein>
    <submittedName>
        <fullName evidence="3">Uncharacterized protein</fullName>
    </submittedName>
</protein>
<accession>A0A1E7EQI4</accession>
<feature type="region of interest" description="Disordered" evidence="1">
    <location>
        <begin position="366"/>
        <end position="391"/>
    </location>
</feature>
<feature type="compositionally biased region" description="Basic residues" evidence="1">
    <location>
        <begin position="434"/>
        <end position="447"/>
    </location>
</feature>
<evidence type="ECO:0000256" key="1">
    <source>
        <dbReference type="SAM" id="MobiDB-lite"/>
    </source>
</evidence>
<dbReference type="PANTHER" id="PTHR16148:SF14">
    <property type="entry name" value="MYND-TYPE DOMAIN-CONTAINING PROTEIN"/>
    <property type="match status" value="1"/>
</dbReference>
<keyword evidence="2" id="KW-0472">Membrane</keyword>
<dbReference type="PANTHER" id="PTHR16148">
    <property type="entry name" value="NF-KAPPA-B-REPRESSING FACTOR-RELATED"/>
    <property type="match status" value="1"/>
</dbReference>
<feature type="compositionally biased region" description="Low complexity" evidence="1">
    <location>
        <begin position="507"/>
        <end position="521"/>
    </location>
</feature>
<feature type="compositionally biased region" description="Low complexity" evidence="1">
    <location>
        <begin position="841"/>
        <end position="855"/>
    </location>
</feature>
<feature type="compositionally biased region" description="Basic and acidic residues" evidence="1">
    <location>
        <begin position="760"/>
        <end position="773"/>
    </location>
</feature>
<dbReference type="GO" id="GO:0005654">
    <property type="term" value="C:nucleoplasm"/>
    <property type="evidence" value="ECO:0007669"/>
    <property type="project" value="TreeGrafter"/>
</dbReference>
<keyword evidence="2" id="KW-1133">Transmembrane helix</keyword>
<sequence length="870" mass="95756">MYSVRKIQQDTDPSTWAWTVLDNGRVTDYSGSSSSSDTTEDDVGKQFIQDKDGNISLIQKEEVQSRNNNEPIVTYSNREPNYPINYSCEHILDNSKLNNNSAMTHSYSADSNEEDYDDDDVVEVDVDVDVVLNEIIVPITLEFQINPTSTSSDDNSIEDNLEGLQWSILSEIAKRSGLSSGSGCNIDLQYDDDDRPLLTAMIDGMNDLHTTTNQNNESNNNNRRMLLLSSSSSSRLRRNSGSSSNNRATTPRTRHTRRSLRSSISSLPYPTSVYAIGTTTTTSLPKWTDTCSRSEQQVQQDYSLCYTTQLNMTIKYFGNISESNIITNYIQSIIQNQIILDSKQLYTNDIISLKFINSDSDWGGGGGGGMTMKPSSSTPTMNDSNNNNNNNTNPNKVVQLVTASIFIPLITILVIGVVWYFGHKWYNNNNSQKTKTRKCKLKNSSTHHRGDDHDIETGGDSTTNEKNNDDDETIILSKTSSTTTTSTASTYSPSPSPSTFAKSSKLPSTKSNSPISKSIPKAVVDSSPERSNATAAGSSTSTASTYSPSTSTSTSAKSSKLSSSNSNSINSKSIPISVDSPERSAAGLPPLIVKQKIKSKKLKRQRKNKKGRKVGKKKKVFALVRVNSRDNINELPMISESDSEHCDDEDLDDESLLSDNDNNGESEYCTSEGGDGEEEGGDDDDDNDEGSSSISLSSPDFPKTNLFNNIIHTNNALLLKDTNDFYNGPEVYVDETIHIGGGLGDNSNSNGVPIRRASPTKKEKNEDENKNNHDLVIVETSTTSSNNNDNNSNQELVAVKKGTFEIEPQALESESELLDVSFNNEKESIMERMLPLPWLLSSSSSNNNNNNTTSSSRKKKKNHNNKKKKK</sequence>
<feature type="compositionally biased region" description="Basic residues" evidence="1">
    <location>
        <begin position="595"/>
        <end position="620"/>
    </location>
</feature>
<dbReference type="GO" id="GO:0005730">
    <property type="term" value="C:nucleolus"/>
    <property type="evidence" value="ECO:0007669"/>
    <property type="project" value="TreeGrafter"/>
</dbReference>
<feature type="compositionally biased region" description="Acidic residues" evidence="1">
    <location>
        <begin position="645"/>
        <end position="656"/>
    </location>
</feature>
<dbReference type="AlphaFoldDB" id="A0A1E7EQI4"/>
<feature type="region of interest" description="Disordered" evidence="1">
    <location>
        <begin position="634"/>
        <end position="702"/>
    </location>
</feature>
<feature type="transmembrane region" description="Helical" evidence="2">
    <location>
        <begin position="397"/>
        <end position="421"/>
    </location>
</feature>
<name>A0A1E7EQI4_9STRA</name>
<feature type="compositionally biased region" description="Low complexity" evidence="1">
    <location>
        <begin position="531"/>
        <end position="573"/>
    </location>
</feature>